<sequence>RRRVTRKRCADALRDASRKSVMPTRNATTRRHEKALRRRVTRHRRVTKKRYADGDACQKALRRRVTKKRYADALRLCRRRP</sequence>
<accession>A0A147BF89</accession>
<feature type="compositionally biased region" description="Basic residues" evidence="1">
    <location>
        <begin position="28"/>
        <end position="49"/>
    </location>
</feature>
<evidence type="ECO:0000256" key="1">
    <source>
        <dbReference type="SAM" id="MobiDB-lite"/>
    </source>
</evidence>
<feature type="non-terminal residue" evidence="2">
    <location>
        <position position="1"/>
    </location>
</feature>
<protein>
    <submittedName>
        <fullName evidence="2">Uncharacterized protein</fullName>
    </submittedName>
</protein>
<feature type="region of interest" description="Disordered" evidence="1">
    <location>
        <begin position="1"/>
        <end position="55"/>
    </location>
</feature>
<name>A0A147BF89_IXORI</name>
<reference evidence="2" key="1">
    <citation type="journal article" date="2018" name="PLoS Negl. Trop. Dis.">
        <title>Sialome diversity of ticks revealed by RNAseq of single tick salivary glands.</title>
        <authorList>
            <person name="Perner J."/>
            <person name="Kropackova S."/>
            <person name="Kopacek P."/>
            <person name="Ribeiro J.M."/>
        </authorList>
    </citation>
    <scope>NUCLEOTIDE SEQUENCE</scope>
    <source>
        <strain evidence="2">Siblings of single egg batch collected in Ceske Budejovice</strain>
        <tissue evidence="2">Salivary glands</tissue>
    </source>
</reference>
<proteinExistence type="predicted"/>
<dbReference type="AlphaFoldDB" id="A0A147BF89"/>
<organism evidence="2">
    <name type="scientific">Ixodes ricinus</name>
    <name type="common">Common tick</name>
    <name type="synonym">Acarus ricinus</name>
    <dbReference type="NCBI Taxonomy" id="34613"/>
    <lineage>
        <taxon>Eukaryota</taxon>
        <taxon>Metazoa</taxon>
        <taxon>Ecdysozoa</taxon>
        <taxon>Arthropoda</taxon>
        <taxon>Chelicerata</taxon>
        <taxon>Arachnida</taxon>
        <taxon>Acari</taxon>
        <taxon>Parasitiformes</taxon>
        <taxon>Ixodida</taxon>
        <taxon>Ixodoidea</taxon>
        <taxon>Ixodidae</taxon>
        <taxon>Ixodinae</taxon>
        <taxon>Ixodes</taxon>
    </lineage>
</organism>
<dbReference type="EMBL" id="GEGO01005947">
    <property type="protein sequence ID" value="JAR89457.1"/>
    <property type="molecule type" value="Transcribed_RNA"/>
</dbReference>
<feature type="compositionally biased region" description="Basic and acidic residues" evidence="1">
    <location>
        <begin position="8"/>
        <end position="18"/>
    </location>
</feature>
<evidence type="ECO:0000313" key="2">
    <source>
        <dbReference type="EMBL" id="JAR89457.1"/>
    </source>
</evidence>